<dbReference type="Pfam" id="PF01145">
    <property type="entry name" value="Band_7"/>
    <property type="match status" value="1"/>
</dbReference>
<protein>
    <submittedName>
        <fullName evidence="3">Band 7 family membrane protein</fullName>
    </submittedName>
</protein>
<proteinExistence type="predicted"/>
<dbReference type="PANTHER" id="PTHR43446">
    <property type="entry name" value="MEMBRANE PROTEIN-RELATED"/>
    <property type="match status" value="1"/>
</dbReference>
<dbReference type="RefSeq" id="WP_019205517.1">
    <property type="nucleotide sequence ID" value="NZ_AZFK01000087.1"/>
</dbReference>
<evidence type="ECO:0000313" key="3">
    <source>
        <dbReference type="EMBL" id="KRL87725.1"/>
    </source>
</evidence>
<name>A0A0R1U337_9LACO</name>
<sequence>MEEKRVFHVNGYLGLLVALLLLVGGGWGIYQGHYFLGALLILIALLAGSSLTIVQPNTAKVLTFFGSYVGTIRDAGLFLTIPLTNKEPVSLRVRNFNSQVLKVNDLKGNPIEIAAVIVFKVVDTAQALYAVDDYEAFVEIQAESAIRHVASEYPYDTFEDEAALTLRGNPNEVSAKLTAELQARLAVAGVKVIETRLTHLAYATEIASAMLQKQQSAAILAARQTIVAGAVSIVEDALQQLTRETDLQLSPEQRLTIINNLLVAIVSERGSQPVIETGQR</sequence>
<organism evidence="3 4">
    <name type="scientific">Limosilactobacillus ingluviei DSM 15946</name>
    <dbReference type="NCBI Taxonomy" id="1423760"/>
    <lineage>
        <taxon>Bacteria</taxon>
        <taxon>Bacillati</taxon>
        <taxon>Bacillota</taxon>
        <taxon>Bacilli</taxon>
        <taxon>Lactobacillales</taxon>
        <taxon>Lactobacillaceae</taxon>
        <taxon>Limosilactobacillus</taxon>
    </lineage>
</organism>
<keyword evidence="1" id="KW-0472">Membrane</keyword>
<dbReference type="SUPFAM" id="SSF117892">
    <property type="entry name" value="Band 7/SPFH domain"/>
    <property type="match status" value="1"/>
</dbReference>
<accession>A0A0R1U337</accession>
<dbReference type="InterPro" id="IPR001107">
    <property type="entry name" value="Band_7"/>
</dbReference>
<feature type="domain" description="Band 7" evidence="2">
    <location>
        <begin position="49"/>
        <end position="214"/>
    </location>
</feature>
<dbReference type="EMBL" id="AZFK01000087">
    <property type="protein sequence ID" value="KRL87725.1"/>
    <property type="molecule type" value="Genomic_DNA"/>
</dbReference>
<keyword evidence="1" id="KW-0812">Transmembrane</keyword>
<dbReference type="AlphaFoldDB" id="A0A0R1U337"/>
<comment type="caution">
    <text evidence="3">The sequence shown here is derived from an EMBL/GenBank/DDBJ whole genome shotgun (WGS) entry which is preliminary data.</text>
</comment>
<dbReference type="PANTHER" id="PTHR43446:SF1">
    <property type="entry name" value="BAND 7 DOMAIN-CONTAINING PROTEIN"/>
    <property type="match status" value="1"/>
</dbReference>
<evidence type="ECO:0000313" key="4">
    <source>
        <dbReference type="Proteomes" id="UP000050816"/>
    </source>
</evidence>
<gene>
    <name evidence="3" type="ORF">FC43_GL000825</name>
</gene>
<evidence type="ECO:0000259" key="2">
    <source>
        <dbReference type="SMART" id="SM00244"/>
    </source>
</evidence>
<dbReference type="GeneID" id="82933293"/>
<feature type="transmembrane region" description="Helical" evidence="1">
    <location>
        <begin position="36"/>
        <end position="54"/>
    </location>
</feature>
<dbReference type="Gene3D" id="3.30.479.30">
    <property type="entry name" value="Band 7 domain"/>
    <property type="match status" value="1"/>
</dbReference>
<keyword evidence="1" id="KW-1133">Transmembrane helix</keyword>
<evidence type="ECO:0000256" key="1">
    <source>
        <dbReference type="SAM" id="Phobius"/>
    </source>
</evidence>
<dbReference type="CDD" id="cd03402">
    <property type="entry name" value="SPFH_like_u2"/>
    <property type="match status" value="1"/>
</dbReference>
<feature type="transmembrane region" description="Helical" evidence="1">
    <location>
        <begin position="12"/>
        <end position="30"/>
    </location>
</feature>
<dbReference type="Proteomes" id="UP000050816">
    <property type="component" value="Unassembled WGS sequence"/>
</dbReference>
<dbReference type="SMART" id="SM00244">
    <property type="entry name" value="PHB"/>
    <property type="match status" value="1"/>
</dbReference>
<reference evidence="3 4" key="1">
    <citation type="journal article" date="2015" name="Genome Announc.">
        <title>Expanding the biotechnology potential of lactobacilli through comparative genomics of 213 strains and associated genera.</title>
        <authorList>
            <person name="Sun Z."/>
            <person name="Harris H.M."/>
            <person name="McCann A."/>
            <person name="Guo C."/>
            <person name="Argimon S."/>
            <person name="Zhang W."/>
            <person name="Yang X."/>
            <person name="Jeffery I.B."/>
            <person name="Cooney J.C."/>
            <person name="Kagawa T.F."/>
            <person name="Liu W."/>
            <person name="Song Y."/>
            <person name="Salvetti E."/>
            <person name="Wrobel A."/>
            <person name="Rasinkangas P."/>
            <person name="Parkhill J."/>
            <person name="Rea M.C."/>
            <person name="O'Sullivan O."/>
            <person name="Ritari J."/>
            <person name="Douillard F.P."/>
            <person name="Paul Ross R."/>
            <person name="Yang R."/>
            <person name="Briner A.E."/>
            <person name="Felis G.E."/>
            <person name="de Vos W.M."/>
            <person name="Barrangou R."/>
            <person name="Klaenhammer T.R."/>
            <person name="Caufield P.W."/>
            <person name="Cui Y."/>
            <person name="Zhang H."/>
            <person name="O'Toole P.W."/>
        </authorList>
    </citation>
    <scope>NUCLEOTIDE SEQUENCE [LARGE SCALE GENOMIC DNA]</scope>
    <source>
        <strain evidence="3 4">DSM 15946</strain>
    </source>
</reference>
<dbReference type="InterPro" id="IPR036013">
    <property type="entry name" value="Band_7/SPFH_dom_sf"/>
</dbReference>
<dbReference type="PATRIC" id="fig|1423760.3.peg.848"/>